<dbReference type="EMBL" id="AYKW01000009">
    <property type="protein sequence ID" value="PIL32753.1"/>
    <property type="molecule type" value="Genomic_DNA"/>
</dbReference>
<proteinExistence type="predicted"/>
<dbReference type="Gene3D" id="3.80.10.10">
    <property type="entry name" value="Ribonuclease Inhibitor"/>
    <property type="match status" value="1"/>
</dbReference>
<dbReference type="InterPro" id="IPR032675">
    <property type="entry name" value="LRR_dom_sf"/>
</dbReference>
<sequence length="543" mass="61226">MPPAFPALAGWEDAFHEILSYLRPSEYFVFDDEDEVATRFFLRRTLLSLAVSCRAFFDPALDMLWHSLDNIHPLLKLLPNYQCLDSIYYLEGDIPPEAWSRLKTYAARVRGITFSRKANIDAGVWWTILEQCQGIPLLPNLRKLHTIKLNAIHIFVLRAFASPSLRDVFLEFYEDLDGDRSPSSMAPIAGSALQEFSIKATEITRLCLYPDLTIGREDLMCLSRFTQLEELYLNDHLVLDEDLLFMLNGLKNIRFLKIPILLRGPPESTQVHLPYEFHNLTGLDLCGPPAHLARFIVASSMPRLNDLSIWFGPHHSDGIETYLTSICRHIGPHTLAHFTAQLSSFVHAPQLLMRLLEPLLPFAQLEEVVVRQADSLPLRDEDLARISHAWPKLRMLRFDQSTTALEDPDRQPGSTARSTLAGLVDLARGCPHLTELCIPELDASVLPPIAGVPLMGHGPLDLCIENLVGAEDEETQLDVAVILDRLFPCLDLDYGIKEQRNYGGNANPYTAESENVSKLLRVMQLGREHYPRGVEPLGRLASA</sequence>
<dbReference type="SUPFAM" id="SSF52047">
    <property type="entry name" value="RNI-like"/>
    <property type="match status" value="1"/>
</dbReference>
<comment type="caution">
    <text evidence="1">The sequence shown here is derived from an EMBL/GenBank/DDBJ whole genome shotgun (WGS) entry which is preliminary data.</text>
</comment>
<protein>
    <recommendedName>
        <fullName evidence="3">F-box domain-containing protein</fullName>
    </recommendedName>
</protein>
<evidence type="ECO:0000313" key="2">
    <source>
        <dbReference type="Proteomes" id="UP000230002"/>
    </source>
</evidence>
<keyword evidence="2" id="KW-1185">Reference proteome</keyword>
<name>A0A2G8SG71_9APHY</name>
<dbReference type="AlphaFoldDB" id="A0A2G8SG71"/>
<evidence type="ECO:0008006" key="3">
    <source>
        <dbReference type="Google" id="ProtNLM"/>
    </source>
</evidence>
<accession>A0A2G8SG71</accession>
<organism evidence="1 2">
    <name type="scientific">Ganoderma sinense ZZ0214-1</name>
    <dbReference type="NCBI Taxonomy" id="1077348"/>
    <lineage>
        <taxon>Eukaryota</taxon>
        <taxon>Fungi</taxon>
        <taxon>Dikarya</taxon>
        <taxon>Basidiomycota</taxon>
        <taxon>Agaricomycotina</taxon>
        <taxon>Agaricomycetes</taxon>
        <taxon>Polyporales</taxon>
        <taxon>Polyporaceae</taxon>
        <taxon>Ganoderma</taxon>
    </lineage>
</organism>
<dbReference type="Proteomes" id="UP000230002">
    <property type="component" value="Unassembled WGS sequence"/>
</dbReference>
<evidence type="ECO:0000313" key="1">
    <source>
        <dbReference type="EMBL" id="PIL32753.1"/>
    </source>
</evidence>
<gene>
    <name evidence="1" type="ORF">GSI_04868</name>
</gene>
<reference evidence="1 2" key="1">
    <citation type="journal article" date="2015" name="Sci. Rep.">
        <title>Chromosome-level genome map provides insights into diverse defense mechanisms in the medicinal fungus Ganoderma sinense.</title>
        <authorList>
            <person name="Zhu Y."/>
            <person name="Xu J."/>
            <person name="Sun C."/>
            <person name="Zhou S."/>
            <person name="Xu H."/>
            <person name="Nelson D.R."/>
            <person name="Qian J."/>
            <person name="Song J."/>
            <person name="Luo H."/>
            <person name="Xiang L."/>
            <person name="Li Y."/>
            <person name="Xu Z."/>
            <person name="Ji A."/>
            <person name="Wang L."/>
            <person name="Lu S."/>
            <person name="Hayward A."/>
            <person name="Sun W."/>
            <person name="Li X."/>
            <person name="Schwartz D.C."/>
            <person name="Wang Y."/>
            <person name="Chen S."/>
        </authorList>
    </citation>
    <scope>NUCLEOTIDE SEQUENCE [LARGE SCALE GENOMIC DNA]</scope>
    <source>
        <strain evidence="1 2">ZZ0214-1</strain>
    </source>
</reference>
<dbReference type="STRING" id="1077348.A0A2G8SG71"/>
<dbReference type="OrthoDB" id="2801180at2759"/>